<protein>
    <submittedName>
        <fullName evidence="1">Uncharacterized protein</fullName>
    </submittedName>
</protein>
<proteinExistence type="predicted"/>
<evidence type="ECO:0000313" key="1">
    <source>
        <dbReference type="EMBL" id="QZE10822.1"/>
    </source>
</evidence>
<dbReference type="RefSeq" id="YP_010675700.1">
    <property type="nucleotide sequence ID" value="NC_071006.1"/>
</dbReference>
<accession>A0AAE7XGZ7</accession>
<dbReference type="KEGG" id="vg:77952024"/>
<name>A0AAE7XGZ7_9CAUD</name>
<sequence>MPDEPKYSVTTERIWDKLPDVYTDADVDTGYQFKKFVSAMGDILGDVDLLVERLRYRSQIEMEMRKRYAQRNTTYTHKDRVLNAPPLGSTSDLVDPRSADRSWLPWLGQLVGVKIDPNTPEFQSRDQIYYASAGYRAGSRDALEKAARTVLNGSRYAMALPHTAVDGSGNLVAGTTWDVTILTRASESPDSVIVLAAANRDNLKPAGVKLYHRVYTASWDALESALPFWVDWETATWDQIEQAGISYTNVAGNVMPNPSFEEDIDGWNPLGEITLTRVGGGLDGSGYLRGDFSGPGFKGVESPLFPVTANDPWVWGFNYQCSVPTTVTIRQNINTVQTLELEATTPNTWRRVNSGFLAEVEDNYRLTIATNAGDVNTSLLLDSFVVRKAN</sequence>
<reference evidence="1 2" key="1">
    <citation type="submission" date="2021-08" db="EMBL/GenBank/DDBJ databases">
        <authorList>
            <person name="Abebe M.A."/>
            <person name="Anderson J.Z."/>
            <person name="Burris R."/>
            <person name="Durrani M."/>
            <person name="Fetterly M.N."/>
            <person name="Fowler R.A."/>
            <person name="Friedman A."/>
            <person name="Khuong T.M."/>
            <person name="Konnor C.A."/>
            <person name="Madden B.G."/>
            <person name="Makula M.N."/>
            <person name="McTigue K."/>
            <person name="Morgan A.R."/>
            <person name="Qureshi S.I."/>
            <person name="Rainey M."/>
            <person name="Scherer A.E."/>
            <person name="Singer L."/>
            <person name="Thakar S.M."/>
            <person name="Truong P."/>
            <person name="Zaeean M.H."/>
            <person name="Balish M.F."/>
            <person name="Garlena R.A."/>
            <person name="Russell D.A."/>
            <person name="Jacobs-Sera D."/>
            <person name="Hatfull G.F."/>
        </authorList>
    </citation>
    <scope>NUCLEOTIDE SEQUENCE [LARGE SCALE GENOMIC DNA]</scope>
</reference>
<gene>
    <name evidence="1" type="primary">53</name>
    <name evidence="1" type="ORF">SEA_CHISANAKITSUNE_53</name>
</gene>
<dbReference type="Gene3D" id="2.60.120.260">
    <property type="entry name" value="Galactose-binding domain-like"/>
    <property type="match status" value="1"/>
</dbReference>
<dbReference type="Proteomes" id="UP000827561">
    <property type="component" value="Segment"/>
</dbReference>
<dbReference type="GeneID" id="77952024"/>
<evidence type="ECO:0000313" key="2">
    <source>
        <dbReference type="Proteomes" id="UP000827561"/>
    </source>
</evidence>
<dbReference type="EMBL" id="MZ820089">
    <property type="protein sequence ID" value="QZE10822.1"/>
    <property type="molecule type" value="Genomic_DNA"/>
</dbReference>
<keyword evidence="2" id="KW-1185">Reference proteome</keyword>
<organism evidence="1 2">
    <name type="scientific">Gordonia phage ChisanaKitsune</name>
    <dbReference type="NCBI Taxonomy" id="2871538"/>
    <lineage>
        <taxon>Viruses</taxon>
        <taxon>Duplodnaviria</taxon>
        <taxon>Heunggongvirae</taxon>
        <taxon>Uroviricota</taxon>
        <taxon>Caudoviricetes</taxon>
        <taxon>Chidieberevirus</taxon>
        <taxon>Chidieberevirus chisanakitsune</taxon>
    </lineage>
</organism>